<dbReference type="InterPro" id="IPR003864">
    <property type="entry name" value="CSC1/OSCA1-like_7TM"/>
</dbReference>
<evidence type="ECO:0008006" key="14">
    <source>
        <dbReference type="Google" id="ProtNLM"/>
    </source>
</evidence>
<protein>
    <recommendedName>
        <fullName evidence="14">DUF221-domain-containing protein</fullName>
    </recommendedName>
</protein>
<evidence type="ECO:0000259" key="8">
    <source>
        <dbReference type="Pfam" id="PF02714"/>
    </source>
</evidence>
<gene>
    <name evidence="12" type="ORF">PSTT_08463</name>
</gene>
<comment type="caution">
    <text evidence="12">The sequence shown here is derived from an EMBL/GenBank/DDBJ whole genome shotgun (WGS) entry which is preliminary data.</text>
</comment>
<evidence type="ECO:0000256" key="6">
    <source>
        <dbReference type="ARBA" id="ARBA00023136"/>
    </source>
</evidence>
<dbReference type="InterPro" id="IPR027815">
    <property type="entry name" value="CSC1/OSCA1-like_cyt"/>
</dbReference>
<feature type="domain" description="10TM putative phosphate transporter extracellular tail" evidence="9">
    <location>
        <begin position="789"/>
        <end position="852"/>
    </location>
</feature>
<keyword evidence="3" id="KW-0813">Transport</keyword>
<reference evidence="12" key="1">
    <citation type="submission" date="2017-12" db="EMBL/GenBank/DDBJ databases">
        <title>Gene loss provides genomic basis for host adaptation in cereal stripe rust fungi.</title>
        <authorList>
            <person name="Xia C."/>
        </authorList>
    </citation>
    <scope>NUCLEOTIDE SEQUENCE [LARGE SCALE GENOMIC DNA]</scope>
    <source>
        <strain evidence="12">93-210</strain>
    </source>
</reference>
<dbReference type="VEuPathDB" id="FungiDB:PSTT_08463"/>
<feature type="domain" description="CSC1/OSCA1-like 7TM region" evidence="8">
    <location>
        <begin position="588"/>
        <end position="706"/>
    </location>
</feature>
<evidence type="ECO:0000256" key="4">
    <source>
        <dbReference type="ARBA" id="ARBA00022692"/>
    </source>
</evidence>
<comment type="similarity">
    <text evidence="2">Belongs to the CSC1 (TC 1.A.17) family.</text>
</comment>
<evidence type="ECO:0000259" key="9">
    <source>
        <dbReference type="Pfam" id="PF12621"/>
    </source>
</evidence>
<feature type="domain" description="CSC1/OSCA1-like cytosolic" evidence="11">
    <location>
        <begin position="231"/>
        <end position="419"/>
    </location>
</feature>
<dbReference type="Pfam" id="PF02714">
    <property type="entry name" value="RSN1_7TM"/>
    <property type="match status" value="2"/>
</dbReference>
<dbReference type="Pfam" id="PF14703">
    <property type="entry name" value="PHM7_cyt"/>
    <property type="match status" value="1"/>
</dbReference>
<feature type="domain" description="CSC1/OSCA1-like 7TM region" evidence="8">
    <location>
        <begin position="431"/>
        <end position="533"/>
    </location>
</feature>
<dbReference type="AlphaFoldDB" id="A0A2S4VCF9"/>
<dbReference type="InterPro" id="IPR022257">
    <property type="entry name" value="PHM7_ext"/>
</dbReference>
<dbReference type="Pfam" id="PF13967">
    <property type="entry name" value="RSN1_TM"/>
    <property type="match status" value="1"/>
</dbReference>
<feature type="transmembrane region" description="Helical" evidence="7">
    <location>
        <begin position="716"/>
        <end position="735"/>
    </location>
</feature>
<feature type="transmembrane region" description="Helical" evidence="7">
    <location>
        <begin position="624"/>
        <end position="644"/>
    </location>
</feature>
<evidence type="ECO:0000256" key="3">
    <source>
        <dbReference type="ARBA" id="ARBA00022448"/>
    </source>
</evidence>
<dbReference type="GO" id="GO:0005227">
    <property type="term" value="F:calcium-activated cation channel activity"/>
    <property type="evidence" value="ECO:0007669"/>
    <property type="project" value="InterPro"/>
</dbReference>
<dbReference type="EMBL" id="PKSL01000077">
    <property type="protein sequence ID" value="POW07219.1"/>
    <property type="molecule type" value="Genomic_DNA"/>
</dbReference>
<keyword evidence="4 7" id="KW-0812">Transmembrane</keyword>
<evidence type="ECO:0000313" key="12">
    <source>
        <dbReference type="EMBL" id="POW07219.1"/>
    </source>
</evidence>
<accession>A0A2S4VCF9</accession>
<evidence type="ECO:0000259" key="11">
    <source>
        <dbReference type="Pfam" id="PF14703"/>
    </source>
</evidence>
<evidence type="ECO:0000259" key="10">
    <source>
        <dbReference type="Pfam" id="PF13967"/>
    </source>
</evidence>
<evidence type="ECO:0000256" key="1">
    <source>
        <dbReference type="ARBA" id="ARBA00004141"/>
    </source>
</evidence>
<feature type="transmembrane region" description="Helical" evidence="7">
    <location>
        <begin position="650"/>
        <end position="670"/>
    </location>
</feature>
<dbReference type="InterPro" id="IPR045122">
    <property type="entry name" value="Csc1-like"/>
</dbReference>
<comment type="subcellular location">
    <subcellularLocation>
        <location evidence="1">Membrane</location>
        <topology evidence="1">Multi-pass membrane protein</topology>
    </subcellularLocation>
</comment>
<evidence type="ECO:0000256" key="5">
    <source>
        <dbReference type="ARBA" id="ARBA00022989"/>
    </source>
</evidence>
<feature type="transmembrane region" description="Helical" evidence="7">
    <location>
        <begin position="183"/>
        <end position="205"/>
    </location>
</feature>
<feature type="transmembrane region" description="Helical" evidence="7">
    <location>
        <begin position="432"/>
        <end position="455"/>
    </location>
</feature>
<feature type="transmembrane region" description="Helical" evidence="7">
    <location>
        <begin position="691"/>
        <end position="710"/>
    </location>
</feature>
<feature type="domain" description="CSC1/OSCA1-like N-terminal transmembrane" evidence="10">
    <location>
        <begin position="59"/>
        <end position="205"/>
    </location>
</feature>
<keyword evidence="13" id="KW-1185">Reference proteome</keyword>
<keyword evidence="6 7" id="KW-0472">Membrane</keyword>
<proteinExistence type="inferred from homology"/>
<dbReference type="InterPro" id="IPR032880">
    <property type="entry name" value="CSC1/OSCA1-like_N"/>
</dbReference>
<dbReference type="PANTHER" id="PTHR13018:SF143">
    <property type="entry name" value="CSC1_OSCA1-LIKE 7TM REGION DOMAIN-CONTAINING PROTEIN"/>
    <property type="match status" value="1"/>
</dbReference>
<evidence type="ECO:0000313" key="13">
    <source>
        <dbReference type="Proteomes" id="UP000239156"/>
    </source>
</evidence>
<dbReference type="PANTHER" id="PTHR13018">
    <property type="entry name" value="PROBABLE MEMBRANE PROTEIN DUF221-RELATED"/>
    <property type="match status" value="1"/>
</dbReference>
<feature type="transmembrane region" description="Helical" evidence="7">
    <location>
        <begin position="59"/>
        <end position="80"/>
    </location>
</feature>
<dbReference type="GO" id="GO:0005886">
    <property type="term" value="C:plasma membrane"/>
    <property type="evidence" value="ECO:0007669"/>
    <property type="project" value="TreeGrafter"/>
</dbReference>
<feature type="transmembrane region" description="Helical" evidence="7">
    <location>
        <begin position="140"/>
        <end position="163"/>
    </location>
</feature>
<organism evidence="12 13">
    <name type="scientific">Puccinia striiformis</name>
    <dbReference type="NCBI Taxonomy" id="27350"/>
    <lineage>
        <taxon>Eukaryota</taxon>
        <taxon>Fungi</taxon>
        <taxon>Dikarya</taxon>
        <taxon>Basidiomycota</taxon>
        <taxon>Pucciniomycotina</taxon>
        <taxon>Pucciniomycetes</taxon>
        <taxon>Pucciniales</taxon>
        <taxon>Pucciniaceae</taxon>
        <taxon>Puccinia</taxon>
    </lineage>
</organism>
<keyword evidence="5 7" id="KW-1133">Transmembrane helix</keyword>
<dbReference type="VEuPathDB" id="FungiDB:PSHT_09696"/>
<feature type="transmembrane region" description="Helical" evidence="7">
    <location>
        <begin position="21"/>
        <end position="39"/>
    </location>
</feature>
<feature type="transmembrane region" description="Helical" evidence="7">
    <location>
        <begin position="485"/>
        <end position="506"/>
    </location>
</feature>
<evidence type="ECO:0000256" key="7">
    <source>
        <dbReference type="SAM" id="Phobius"/>
    </source>
</evidence>
<name>A0A2S4VCF9_9BASI</name>
<dbReference type="Pfam" id="PF12621">
    <property type="entry name" value="PHM7_ext"/>
    <property type="match status" value="1"/>
</dbReference>
<evidence type="ECO:0000256" key="2">
    <source>
        <dbReference type="ARBA" id="ARBA00007779"/>
    </source>
</evidence>
<sequence>MSASLTLLQPSNIPILLVIRPAIYHPFTTNHLGLFFFFWNVIPSRSSSDEAHSTSNQTFLSALVINSLVAGVEIIGFIILRRYFRKVYQPRSYLPNPTKRSEPLSSGWISWIPQIIMADDEQIIHHNGLDAYCFLRFLRLLVNIFTPIFVLSWTILLPVYSANSGGTKSGLDMFTFGNIGLNAQVRLTACLILAYVFTFYVLYLLKVEIEGFIKKRQAFLSSDIYRTRPESRTVLLTGIPDDLLDPEALRRFTAHLPGGARRIWVARDIKDLPELYERQQNAFAKLEGAYASLISTVHKAHKKSEKSPQAVPEVMEDGQEWSKYIPRSQRPTHKLGLLGLVGKKVDSIDWASEEVLESTKELESRRTHMEDYRPVNAAFIEFNNLMAAHLFTQSLAHHTPLKMNSKWLDVAVEDVIWKNLSMDPFQQRIRGLISWAITITLIVFWAIPVAFVGLISNVSSLCTKVVWMKWLCALPAPVPGIIQGVLPPVALAVLFMLLPVFLRFLARFQGIPLNSRVELSLMSRYFLFLVIHGQFLNRHALVWLGGSASQNRSTALLGSHDSCSRTPESIYLLPHVLRCHLFCGRRRQLLQIAGVVVYNLKIKFLTSTPRSVYTTRCGMSSVQWGTLFPNITLLAVIAISYSIVSPILNGFALVGFALFWFVYKYLFIFVMDLPSHSETGGLFFPLAIKQMFVGLYISEIFLATLFFLAQDDSKNQSGVVHGALMIVLILITMFFKSMISRDFFPLIDYLPVSLAGPAPGTDKEENASNKSDEPIIEKDGRAIETLGSDEHHFDHPAQWKDVGVLWIADDEDLKIGQNSVNQIQASGLKASSQGAKYSSQQGNVIITRSPPDAPEAVEIPATD</sequence>
<dbReference type="Proteomes" id="UP000239156">
    <property type="component" value="Unassembled WGS sequence"/>
</dbReference>